<dbReference type="EMBL" id="AJ010141">
    <property type="protein sequence ID" value="CAA09011.1"/>
    <property type="molecule type" value="mRNA"/>
</dbReference>
<organism evidence="1">
    <name type="scientific">Amanita muscaria</name>
    <name type="common">Fly agaric</name>
    <name type="synonym">Agaricus muscarius</name>
    <dbReference type="NCBI Taxonomy" id="41956"/>
    <lineage>
        <taxon>Eukaryota</taxon>
        <taxon>Fungi</taxon>
        <taxon>Dikarya</taxon>
        <taxon>Basidiomycota</taxon>
        <taxon>Agaricomycotina</taxon>
        <taxon>Agaricomycetes</taxon>
        <taxon>Agaricomycetidae</taxon>
        <taxon>Agaricales</taxon>
        <taxon>Pluteineae</taxon>
        <taxon>Amanitaceae</taxon>
        <taxon>Amanita</taxon>
    </lineage>
</organism>
<proteinExistence type="evidence at transcript level"/>
<reference evidence="1" key="1">
    <citation type="journal article" date="1999" name="New Phytol.">
        <title>Identification and expression analysis of two fungal cDNAs regulated by ectomycorrhiza and fruit body formation.</title>
        <authorList>
            <person name="Nehls U."/>
            <person name="Mikolajewski S."/>
            <person name="Ecke M."/>
            <person name="Hampp R."/>
        </authorList>
    </citation>
    <scope>NUCLEOTIDE SEQUENCE</scope>
</reference>
<gene>
    <name evidence="1" type="primary">SCII179</name>
</gene>
<protein>
    <submittedName>
        <fullName evidence="1">SCII179 protein</fullName>
    </submittedName>
</protein>
<name>O93965_AMAMU</name>
<accession>O93965</accession>
<evidence type="ECO:0000313" key="1">
    <source>
        <dbReference type="EMBL" id="CAA09011.1"/>
    </source>
</evidence>
<dbReference type="AlphaFoldDB" id="O93965"/>
<sequence length="184" mass="20874">MKLERSFSINLSKLSFICLDVSPQLVRYSTVIMSNHRSAMKPENFLRGRSSHPALPGFTPVLPRNVTFDLTLDRSYYPYLESKASNYYSALITLWGFTPRKRKARGLEWPRKVTNNLGGAHKDALRGTADNVSGSKQGAERCRRSRIIRCPVSNLYKGLTEFSNFATDIKARLTAQTYDWGNFG</sequence>